<dbReference type="CDD" id="cd08050">
    <property type="entry name" value="TAF6C"/>
    <property type="match status" value="1"/>
</dbReference>
<dbReference type="EMBL" id="CAKM01000026">
    <property type="protein sequence ID" value="CCJ28196.1"/>
    <property type="molecule type" value="Genomic_DNA"/>
</dbReference>
<dbReference type="InterPro" id="IPR011442">
    <property type="entry name" value="TAF6_C"/>
</dbReference>
<dbReference type="FunCoup" id="L0P705">
    <property type="interactions" value="409"/>
</dbReference>
<dbReference type="InterPro" id="IPR046344">
    <property type="entry name" value="TAF6_C_sf"/>
</dbReference>
<dbReference type="STRING" id="1209962.L0P705"/>
<dbReference type="GO" id="GO:0046982">
    <property type="term" value="F:protein heterodimerization activity"/>
    <property type="evidence" value="ECO:0007669"/>
    <property type="project" value="InterPro"/>
</dbReference>
<keyword evidence="5" id="KW-0539">Nucleus</keyword>
<keyword evidence="4" id="KW-0804">Transcription</keyword>
<feature type="domain" description="TATA box binding protein associated factor (TAF) histone-like fold" evidence="7">
    <location>
        <begin position="1"/>
        <end position="22"/>
    </location>
</feature>
<dbReference type="GO" id="GO:0016251">
    <property type="term" value="F:RNA polymerase II general transcription initiation factor activity"/>
    <property type="evidence" value="ECO:0007669"/>
    <property type="project" value="InterPro"/>
</dbReference>
<dbReference type="VEuPathDB" id="FungiDB:PNEJI1_003099"/>
<dbReference type="InterPro" id="IPR009072">
    <property type="entry name" value="Histone-fold"/>
</dbReference>
<dbReference type="Pfam" id="PF02969">
    <property type="entry name" value="TAF"/>
    <property type="match status" value="1"/>
</dbReference>
<dbReference type="GO" id="GO:0003713">
    <property type="term" value="F:transcription coactivator activity"/>
    <property type="evidence" value="ECO:0007669"/>
    <property type="project" value="TreeGrafter"/>
</dbReference>
<dbReference type="Pfam" id="PF07571">
    <property type="entry name" value="TAF6_C"/>
    <property type="match status" value="1"/>
</dbReference>
<dbReference type="InterPro" id="IPR016024">
    <property type="entry name" value="ARM-type_fold"/>
</dbReference>
<evidence type="ECO:0008006" key="11">
    <source>
        <dbReference type="Google" id="ProtNLM"/>
    </source>
</evidence>
<dbReference type="GO" id="GO:0000124">
    <property type="term" value="C:SAGA complex"/>
    <property type="evidence" value="ECO:0007669"/>
    <property type="project" value="InterPro"/>
</dbReference>
<gene>
    <name evidence="9" type="ORF">PNEJI1_003099</name>
</gene>
<feature type="non-terminal residue" evidence="9">
    <location>
        <position position="420"/>
    </location>
</feature>
<name>L0P705_PNEJI</name>
<dbReference type="InterPro" id="IPR037796">
    <property type="entry name" value="TAF6"/>
</dbReference>
<accession>L0P705</accession>
<feature type="domain" description="TAF6 C-terminal HEAT repeat" evidence="8">
    <location>
        <begin position="133"/>
        <end position="319"/>
    </location>
</feature>
<comment type="caution">
    <text evidence="9">The sequence shown here is derived from an EMBL/GenBank/DDBJ whole genome shotgun (WGS) entry which is preliminary data.</text>
</comment>
<dbReference type="SUPFAM" id="SSF48371">
    <property type="entry name" value="ARM repeat"/>
    <property type="match status" value="1"/>
</dbReference>
<dbReference type="InterPro" id="IPR004823">
    <property type="entry name" value="TAF_TATA-bd_Histone-like_dom"/>
</dbReference>
<evidence type="ECO:0000256" key="1">
    <source>
        <dbReference type="ARBA" id="ARBA00004123"/>
    </source>
</evidence>
<evidence type="ECO:0000256" key="5">
    <source>
        <dbReference type="ARBA" id="ARBA00023242"/>
    </source>
</evidence>
<dbReference type="GO" id="GO:0051123">
    <property type="term" value="P:RNA polymerase II preinitiation complex assembly"/>
    <property type="evidence" value="ECO:0007669"/>
    <property type="project" value="TreeGrafter"/>
</dbReference>
<comment type="similarity">
    <text evidence="2">Belongs to the TAF6 family.</text>
</comment>
<dbReference type="GO" id="GO:0046695">
    <property type="term" value="C:SLIK (SAGA-like) complex"/>
    <property type="evidence" value="ECO:0007669"/>
    <property type="project" value="InterPro"/>
</dbReference>
<evidence type="ECO:0000256" key="3">
    <source>
        <dbReference type="ARBA" id="ARBA00023015"/>
    </source>
</evidence>
<dbReference type="AlphaFoldDB" id="L0P705"/>
<evidence type="ECO:0000313" key="9">
    <source>
        <dbReference type="EMBL" id="CCJ28196.1"/>
    </source>
</evidence>
<feature type="region of interest" description="Disordered" evidence="6">
    <location>
        <begin position="358"/>
        <end position="396"/>
    </location>
</feature>
<dbReference type="FunFam" id="1.25.40.770:FF:000001">
    <property type="entry name" value="Transcription initiation factor TFIID subunit 6"/>
    <property type="match status" value="1"/>
</dbReference>
<evidence type="ECO:0000256" key="4">
    <source>
        <dbReference type="ARBA" id="ARBA00023163"/>
    </source>
</evidence>
<evidence type="ECO:0000256" key="2">
    <source>
        <dbReference type="ARBA" id="ARBA00007688"/>
    </source>
</evidence>
<dbReference type="InParanoid" id="L0P705"/>
<dbReference type="Proteomes" id="UP000010422">
    <property type="component" value="Unassembled WGS sequence"/>
</dbReference>
<dbReference type="PANTHER" id="PTHR10221:SF9">
    <property type="entry name" value="TRANSCRIPTION INITIATION FACTOR TFIID SUBUNIT 6"/>
    <property type="match status" value="1"/>
</dbReference>
<reference evidence="9 10" key="1">
    <citation type="journal article" date="2012" name="MBio">
        <title>De novo assembly of the Pneumocystis jirovecii genome from a single bronchoalveolar lavage fluid specimen from a patient.</title>
        <authorList>
            <person name="Cisse O.H."/>
            <person name="Pagni M."/>
            <person name="Hauser P.M."/>
        </authorList>
    </citation>
    <scope>NUCLEOTIDE SEQUENCE [LARGE SCALE GENOMIC DNA]</scope>
    <source>
        <strain evidence="9 10">SE8</strain>
    </source>
</reference>
<comment type="subcellular location">
    <subcellularLocation>
        <location evidence="1">Nucleus</location>
    </subcellularLocation>
</comment>
<organism evidence="10">
    <name type="scientific">Pneumocystis jirovecii</name>
    <name type="common">Human pneumocystis pneumonia agent</name>
    <dbReference type="NCBI Taxonomy" id="42068"/>
    <lineage>
        <taxon>Eukaryota</taxon>
        <taxon>Fungi</taxon>
        <taxon>Dikarya</taxon>
        <taxon>Ascomycota</taxon>
        <taxon>Taphrinomycotina</taxon>
        <taxon>Pneumocystomycetes</taxon>
        <taxon>Pneumocystaceae</taxon>
        <taxon>Pneumocystis</taxon>
    </lineage>
</organism>
<evidence type="ECO:0000313" key="10">
    <source>
        <dbReference type="Proteomes" id="UP000010422"/>
    </source>
</evidence>
<evidence type="ECO:0000259" key="8">
    <source>
        <dbReference type="Pfam" id="PF07571"/>
    </source>
</evidence>
<dbReference type="PANTHER" id="PTHR10221">
    <property type="entry name" value="TRANSCRIPTION INITIATION FACTOR TFIID SUBUNIT 6"/>
    <property type="match status" value="1"/>
</dbReference>
<dbReference type="Gene3D" id="1.10.20.10">
    <property type="entry name" value="Histone, subunit A"/>
    <property type="match status" value="1"/>
</dbReference>
<sequence>MKFMRHAKRTILTVSDISHALRVLNVEPLYGYHAFRPVRFGESLLEQGQPPLYYLEDDDVEFDKVIHAPLPKVPRDISYSVHWLAIEGVQPAIPQNPSVSDTSVSSKKGFQVINNNSWTLSGPSTGVEVKHLVKHVISKELRLYFERINSAILDENNERLRLAALASLRLDSGLHQLLPYFVSLVAEKITHNLKNLFILNMMMQVTWALFDNPNLFIEPYVSLHQIIPSILTCLVAKRLGENAASQDHYALRDLSASLLGLICQRFGDVYHTLKPRITRTLLKAFLDNKKPFTTHYGAIIGLATMGKEVIRVLIMPNIKIYELLIKDDINSAELTFKKMEATKCLEALLNSLRLMSKDETPDETLETHETSSEAPETHEMQPKTSSDDKDDISSSKTRDILIEMVGELMTNKIIKEKDEK</sequence>
<protein>
    <recommendedName>
        <fullName evidence="11">TAF6 C-terminal HEAT repeat domain-containing protein</fullName>
    </recommendedName>
</protein>
<dbReference type="Gene3D" id="1.25.40.770">
    <property type="entry name" value="TAF6, C-terminal HEAT repeat domain"/>
    <property type="match status" value="1"/>
</dbReference>
<proteinExistence type="inferred from homology"/>
<evidence type="ECO:0000256" key="6">
    <source>
        <dbReference type="SAM" id="MobiDB-lite"/>
    </source>
</evidence>
<evidence type="ECO:0000259" key="7">
    <source>
        <dbReference type="Pfam" id="PF02969"/>
    </source>
</evidence>
<dbReference type="GO" id="GO:0005669">
    <property type="term" value="C:transcription factor TFIID complex"/>
    <property type="evidence" value="ECO:0007669"/>
    <property type="project" value="InterPro"/>
</dbReference>
<keyword evidence="3" id="KW-0805">Transcription regulation</keyword>